<reference evidence="2 3" key="1">
    <citation type="journal article" date="2023" name="Commun. Biol.">
        <title>Genome analysis of Parmales, the sister group of diatoms, reveals the evolutionary specialization of diatoms from phago-mixotrophs to photoautotrophs.</title>
        <authorList>
            <person name="Ban H."/>
            <person name="Sato S."/>
            <person name="Yoshikawa S."/>
            <person name="Yamada K."/>
            <person name="Nakamura Y."/>
            <person name="Ichinomiya M."/>
            <person name="Sato N."/>
            <person name="Blanc-Mathieu R."/>
            <person name="Endo H."/>
            <person name="Kuwata A."/>
            <person name="Ogata H."/>
        </authorList>
    </citation>
    <scope>NUCLEOTIDE SEQUENCE [LARGE SCALE GENOMIC DNA]</scope>
</reference>
<comment type="caution">
    <text evidence="2">The sequence shown here is derived from an EMBL/GenBank/DDBJ whole genome shotgun (WGS) entry which is preliminary data.</text>
</comment>
<feature type="transmembrane region" description="Helical" evidence="1">
    <location>
        <begin position="139"/>
        <end position="160"/>
    </location>
</feature>
<keyword evidence="1" id="KW-0472">Membrane</keyword>
<name>A0ABQ6MUT8_9STRA</name>
<keyword evidence="1" id="KW-0812">Transmembrane</keyword>
<dbReference type="EMBL" id="BRYB01001771">
    <property type="protein sequence ID" value="GMI33326.1"/>
    <property type="molecule type" value="Genomic_DNA"/>
</dbReference>
<keyword evidence="3" id="KW-1185">Reference proteome</keyword>
<evidence type="ECO:0000313" key="3">
    <source>
        <dbReference type="Proteomes" id="UP001165060"/>
    </source>
</evidence>
<accession>A0ABQ6MUT8</accession>
<dbReference type="Proteomes" id="UP001165060">
    <property type="component" value="Unassembled WGS sequence"/>
</dbReference>
<evidence type="ECO:0000256" key="1">
    <source>
        <dbReference type="SAM" id="Phobius"/>
    </source>
</evidence>
<evidence type="ECO:0000313" key="2">
    <source>
        <dbReference type="EMBL" id="GMI33326.1"/>
    </source>
</evidence>
<keyword evidence="1" id="KW-1133">Transmembrane helix</keyword>
<protein>
    <submittedName>
        <fullName evidence="2">Uncharacterized protein</fullName>
    </submittedName>
</protein>
<gene>
    <name evidence="2" type="ORF">TeGR_g9004</name>
</gene>
<feature type="transmembrane region" description="Helical" evidence="1">
    <location>
        <begin position="58"/>
        <end position="80"/>
    </location>
</feature>
<organism evidence="2 3">
    <name type="scientific">Tetraparma gracilis</name>
    <dbReference type="NCBI Taxonomy" id="2962635"/>
    <lineage>
        <taxon>Eukaryota</taxon>
        <taxon>Sar</taxon>
        <taxon>Stramenopiles</taxon>
        <taxon>Ochrophyta</taxon>
        <taxon>Bolidophyceae</taxon>
        <taxon>Parmales</taxon>
        <taxon>Triparmaceae</taxon>
        <taxon>Tetraparma</taxon>
    </lineage>
</organism>
<sequence length="320" mass="36020">MEICRVNQEIMSRFIPYSACTADCSGSCITDLLLAVHALYRVRHLNQQRSSSSLSRGVSWTITAYVFFNALWALEGASFWLQPGGRPLPGPPWLEPYFSLLWRANAQLEAAILFLLWKLILELLQAAGLCPGIVKRRKLLLSLAFLHALFFSLTTAGVLGSCEFPHYVMWGASNITPPLTCVWICIIAISYTYYEHLTVAAGQKIKAYEPRGSARLFPVHPLLLGVLSGSGYWIGNTGILLGRDVYLTLWTRQLLSFLLRAPLSPNAWEEMALFHLGTLVGNEMLFRCWEWVVCAETQESEKGKLPKEWLKKLLVARKAK</sequence>
<feature type="transmembrane region" description="Helical" evidence="1">
    <location>
        <begin position="175"/>
        <end position="194"/>
    </location>
</feature>
<proteinExistence type="predicted"/>